<evidence type="ECO:0000256" key="1">
    <source>
        <dbReference type="ARBA" id="ARBA00022679"/>
    </source>
</evidence>
<dbReference type="InterPro" id="IPR036634">
    <property type="entry name" value="PRD_sf"/>
</dbReference>
<dbReference type="InterPro" id="IPR004701">
    <property type="entry name" value="PTS_EIIA_man-typ"/>
</dbReference>
<dbReference type="GO" id="GO:0009401">
    <property type="term" value="P:phosphoenolpyruvate-dependent sugar phosphotransferase system"/>
    <property type="evidence" value="ECO:0007669"/>
    <property type="project" value="InterPro"/>
</dbReference>
<dbReference type="InterPro" id="IPR036662">
    <property type="entry name" value="PTS_EIIA_man-typ_sf"/>
</dbReference>
<evidence type="ECO:0000259" key="6">
    <source>
        <dbReference type="PROSITE" id="PS51372"/>
    </source>
</evidence>
<comment type="caution">
    <text evidence="7">The sequence shown here is derived from an EMBL/GenBank/DDBJ whole genome shotgun (WGS) entry which is preliminary data.</text>
</comment>
<dbReference type="GO" id="GO:0005524">
    <property type="term" value="F:ATP binding"/>
    <property type="evidence" value="ECO:0007669"/>
    <property type="project" value="UniProtKB-KW"/>
</dbReference>
<dbReference type="PROSITE" id="PS51096">
    <property type="entry name" value="PTS_EIIA_TYPE_4"/>
    <property type="match status" value="1"/>
</dbReference>
<keyword evidence="2" id="KW-0547">Nucleotide-binding</keyword>
<dbReference type="PANTHER" id="PTHR32071:SF38">
    <property type="entry name" value="PSP OPERON TRANSCRIPTIONAL ACTIVATOR"/>
    <property type="match status" value="1"/>
</dbReference>
<evidence type="ECO:0000256" key="2">
    <source>
        <dbReference type="ARBA" id="ARBA00022741"/>
    </source>
</evidence>
<dbReference type="Pfam" id="PF00158">
    <property type="entry name" value="Sigma54_activat"/>
    <property type="match status" value="1"/>
</dbReference>
<evidence type="ECO:0000259" key="5">
    <source>
        <dbReference type="PROSITE" id="PS51096"/>
    </source>
</evidence>
<dbReference type="PROSITE" id="PS50045">
    <property type="entry name" value="SIGMA54_INTERACT_4"/>
    <property type="match status" value="1"/>
</dbReference>
<reference evidence="7 8" key="1">
    <citation type="submission" date="2018-05" db="EMBL/GenBank/DDBJ databases">
        <title>Genomic Encyclopedia of Type Strains, Phase IV (KMG-IV): sequencing the most valuable type-strain genomes for metagenomic binning, comparative biology and taxonomic classification.</title>
        <authorList>
            <person name="Goeker M."/>
        </authorList>
    </citation>
    <scope>NUCLEOTIDE SEQUENCE [LARGE SCALE GENOMIC DNA]</scope>
    <source>
        <strain evidence="7 8">JC118</strain>
    </source>
</reference>
<dbReference type="SUPFAM" id="SSF63520">
    <property type="entry name" value="PTS-regulatory domain, PRD"/>
    <property type="match status" value="1"/>
</dbReference>
<dbReference type="SUPFAM" id="SSF53062">
    <property type="entry name" value="PTS system fructose IIA component-like"/>
    <property type="match status" value="1"/>
</dbReference>
<dbReference type="OrthoDB" id="2058346at2"/>
<dbReference type="InterPro" id="IPR002078">
    <property type="entry name" value="Sigma_54_int"/>
</dbReference>
<accession>A0A318KFC2</accession>
<dbReference type="AlphaFoldDB" id="A0A318KFC2"/>
<dbReference type="Gene3D" id="1.10.1790.10">
    <property type="entry name" value="PRD domain"/>
    <property type="match status" value="1"/>
</dbReference>
<dbReference type="STRING" id="1034346.GCA_000313565_03149"/>
<keyword evidence="1" id="KW-0808">Transferase</keyword>
<dbReference type="Gene3D" id="3.40.50.300">
    <property type="entry name" value="P-loop containing nucleotide triphosphate hydrolases"/>
    <property type="match status" value="1"/>
</dbReference>
<dbReference type="CDD" id="cd00009">
    <property type="entry name" value="AAA"/>
    <property type="match status" value="1"/>
</dbReference>
<dbReference type="GO" id="GO:0016020">
    <property type="term" value="C:membrane"/>
    <property type="evidence" value="ECO:0007669"/>
    <property type="project" value="InterPro"/>
</dbReference>
<dbReference type="InterPro" id="IPR011608">
    <property type="entry name" value="PRD"/>
</dbReference>
<keyword evidence="8" id="KW-1185">Reference proteome</keyword>
<feature type="domain" description="PRD" evidence="6">
    <location>
        <begin position="711"/>
        <end position="815"/>
    </location>
</feature>
<dbReference type="GO" id="GO:0006355">
    <property type="term" value="P:regulation of DNA-templated transcription"/>
    <property type="evidence" value="ECO:0007669"/>
    <property type="project" value="InterPro"/>
</dbReference>
<organism evidence="7 8">
    <name type="scientific">Dielma fastidiosa</name>
    <dbReference type="NCBI Taxonomy" id="1034346"/>
    <lineage>
        <taxon>Bacteria</taxon>
        <taxon>Bacillati</taxon>
        <taxon>Bacillota</taxon>
        <taxon>Erysipelotrichia</taxon>
        <taxon>Erysipelotrichales</taxon>
        <taxon>Erysipelotrichaceae</taxon>
        <taxon>Dielma</taxon>
    </lineage>
</organism>
<dbReference type="Pfam" id="PF00874">
    <property type="entry name" value="PRD"/>
    <property type="match status" value="1"/>
</dbReference>
<gene>
    <name evidence="7" type="ORF">DES51_11825</name>
</gene>
<evidence type="ECO:0000313" key="8">
    <source>
        <dbReference type="Proteomes" id="UP000247612"/>
    </source>
</evidence>
<dbReference type="Proteomes" id="UP000247612">
    <property type="component" value="Unassembled WGS sequence"/>
</dbReference>
<dbReference type="InterPro" id="IPR027417">
    <property type="entry name" value="P-loop_NTPase"/>
</dbReference>
<protein>
    <submittedName>
        <fullName evidence="7">Transcriptional regulator with AAA-type ATPase domain</fullName>
    </submittedName>
</protein>
<dbReference type="PROSITE" id="PS51372">
    <property type="entry name" value="PRD_2"/>
    <property type="match status" value="1"/>
</dbReference>
<feature type="domain" description="Sigma-54 factor interaction" evidence="4">
    <location>
        <begin position="123"/>
        <end position="348"/>
    </location>
</feature>
<keyword evidence="3" id="KW-0067">ATP-binding</keyword>
<name>A0A318KFC2_9FIRM</name>
<dbReference type="Gene3D" id="3.40.50.510">
    <property type="entry name" value="Phosphotransferase system, mannose-type IIA component"/>
    <property type="match status" value="1"/>
</dbReference>
<dbReference type="Pfam" id="PF03610">
    <property type="entry name" value="EIIA-man"/>
    <property type="match status" value="1"/>
</dbReference>
<evidence type="ECO:0000259" key="4">
    <source>
        <dbReference type="PROSITE" id="PS50045"/>
    </source>
</evidence>
<evidence type="ECO:0000256" key="3">
    <source>
        <dbReference type="ARBA" id="ARBA00022840"/>
    </source>
</evidence>
<evidence type="ECO:0000313" key="7">
    <source>
        <dbReference type="EMBL" id="PXX75295.1"/>
    </source>
</evidence>
<feature type="domain" description="PTS EIIA type-4" evidence="5">
    <location>
        <begin position="561"/>
        <end position="693"/>
    </location>
</feature>
<dbReference type="EMBL" id="QJKH01000018">
    <property type="protein sequence ID" value="PXX75295.1"/>
    <property type="molecule type" value="Genomic_DNA"/>
</dbReference>
<proteinExistence type="predicted"/>
<dbReference type="GO" id="GO:0016740">
    <property type="term" value="F:transferase activity"/>
    <property type="evidence" value="ECO:0007669"/>
    <property type="project" value="UniProtKB-KW"/>
</dbReference>
<dbReference type="PANTHER" id="PTHR32071">
    <property type="entry name" value="TRANSCRIPTIONAL REGULATORY PROTEIN"/>
    <property type="match status" value="1"/>
</dbReference>
<sequence>MYMDTKSSRKERVYQVVQDLTKKAIAAKNYSNIGMDAYVISIILKIERSNASKELNDLWREGRLIKIQGRPILYLSLEDFVNAYPIKYIPTFIPKGKQLSDYLEAGDEPTKTKHQASSFDMQVGARGSLVEQILSAKAAINYPPYGLPTLLCGNLGIGKMQFAHDMYDYAMETGKFSHNANFVIINCMDYANNAQRLRLRLFGSLEKRTKNLIEQANGGILFFDEVQKLDSKGKELLIDLIHKGTYTKPGESHLRDVNAMILASTTEEADSDNIISVSKYFPVIISLPDIDQRDIKEKIELILSYFSKEAKNIKLPIRFSKDVLFCFVQARYKTNITQLRSEIKLACSRAYLDILKSHSRILTISFQHLSNDLLNRTYNGDSKKKISLILNQFPNENIFFDENGSCSDTQYLYHDENNVQLLEDNEDNIGLSEYTAQRLSLLKVMPKRQQIAIKAMLTPIAVDTIYEIITREMIFTNLSLNSNLFIGLILQVANAIKRTKNNIPAPFTPEVNEHTQPLFTELSNDIVQSMNAIYNIKISQIEKEGICDFLSAIYQVLYQKPIGVLVISHGSCIAKEMVRFINPTEKDKFRIEALDYGYEESLKAFLLKIYDRAHFVNQGSGVLILTDMMPFTSLQSAVYEATGIKTAVMTGLNLPMLIKIVDELRSSDANYTISLDAFENFENTAIENEASNSQFIQRLTDDFLGEILTFINPQKAVDTLLVSLNGILDELHIQSDESILVKFITHTTSMLERVIRKEPLDYQKLKRFTKEHSKLIQLIENHLRYVNETFGIQIPPSELAYITEIFIPLIKEQTL</sequence>
<dbReference type="SUPFAM" id="SSF52540">
    <property type="entry name" value="P-loop containing nucleoside triphosphate hydrolases"/>
    <property type="match status" value="1"/>
</dbReference>